<organism evidence="1">
    <name type="scientific">viral metagenome</name>
    <dbReference type="NCBI Taxonomy" id="1070528"/>
    <lineage>
        <taxon>unclassified sequences</taxon>
        <taxon>metagenomes</taxon>
        <taxon>organismal metagenomes</taxon>
    </lineage>
</organism>
<dbReference type="EMBL" id="MT141401">
    <property type="protein sequence ID" value="QJA60228.1"/>
    <property type="molecule type" value="Genomic_DNA"/>
</dbReference>
<dbReference type="EMBL" id="MT141740">
    <property type="protein sequence ID" value="QJA69839.1"/>
    <property type="molecule type" value="Genomic_DNA"/>
</dbReference>
<evidence type="ECO:0000313" key="2">
    <source>
        <dbReference type="EMBL" id="QJA60228.1"/>
    </source>
</evidence>
<gene>
    <name evidence="3" type="ORF">MM415A04241_0008</name>
    <name evidence="2" type="ORF">MM415B01152_0008</name>
    <name evidence="1" type="ORF">TM448A03347_0004</name>
</gene>
<name>A0A6H2A0J5_9ZZZZ</name>
<evidence type="ECO:0000313" key="3">
    <source>
        <dbReference type="EMBL" id="QJA69839.1"/>
    </source>
</evidence>
<dbReference type="AlphaFoldDB" id="A0A6H2A0J5"/>
<dbReference type="EMBL" id="MT144407">
    <property type="protein sequence ID" value="QJA53259.1"/>
    <property type="molecule type" value="Genomic_DNA"/>
</dbReference>
<accession>A0A6H2A0J5</accession>
<sequence length="101" mass="11678">MSNDQLARLQRHLYLKGAIAHQDYYLWLADLLHVNTNHLMVTEAEILASQDEYFNDIPLRKWELSHYRIAMKAEATGIGWSLSDTVCVMKALAQKVKDAYL</sequence>
<protein>
    <submittedName>
        <fullName evidence="1">Uncharacterized protein</fullName>
    </submittedName>
</protein>
<evidence type="ECO:0000313" key="1">
    <source>
        <dbReference type="EMBL" id="QJA53259.1"/>
    </source>
</evidence>
<proteinExistence type="predicted"/>
<reference evidence="1" key="1">
    <citation type="submission" date="2020-03" db="EMBL/GenBank/DDBJ databases">
        <title>The deep terrestrial virosphere.</title>
        <authorList>
            <person name="Holmfeldt K."/>
            <person name="Nilsson E."/>
            <person name="Simone D."/>
            <person name="Lopez-Fernandez M."/>
            <person name="Wu X."/>
            <person name="de Brujin I."/>
            <person name="Lundin D."/>
            <person name="Andersson A."/>
            <person name="Bertilsson S."/>
            <person name="Dopson M."/>
        </authorList>
    </citation>
    <scope>NUCLEOTIDE SEQUENCE</scope>
    <source>
        <strain evidence="3">MM415A04241</strain>
        <strain evidence="2">MM415B01152</strain>
        <strain evidence="1">TM448A03347</strain>
    </source>
</reference>